<evidence type="ECO:0000256" key="5">
    <source>
        <dbReference type="ARBA" id="ARBA00022989"/>
    </source>
</evidence>
<keyword evidence="9 11" id="KW-0739">Sodium transport</keyword>
<evidence type="ECO:0000313" key="14">
    <source>
        <dbReference type="Proteomes" id="UP000030746"/>
    </source>
</evidence>
<feature type="transmembrane region" description="Helical" evidence="12">
    <location>
        <begin position="41"/>
        <end position="62"/>
    </location>
</feature>
<organism evidence="13 14">
    <name type="scientific">Lottia gigantea</name>
    <name type="common">Giant owl limpet</name>
    <dbReference type="NCBI Taxonomy" id="225164"/>
    <lineage>
        <taxon>Eukaryota</taxon>
        <taxon>Metazoa</taxon>
        <taxon>Spiralia</taxon>
        <taxon>Lophotrochozoa</taxon>
        <taxon>Mollusca</taxon>
        <taxon>Gastropoda</taxon>
        <taxon>Patellogastropoda</taxon>
        <taxon>Lottioidea</taxon>
        <taxon>Lottiidae</taxon>
        <taxon>Lottia</taxon>
    </lineage>
</organism>
<keyword evidence="10 11" id="KW-0407">Ion channel</keyword>
<evidence type="ECO:0000256" key="6">
    <source>
        <dbReference type="ARBA" id="ARBA00023053"/>
    </source>
</evidence>
<sequence>MDPSKDKHGDDVKICKELMYETTAHGCRNVLSQNRSNYMRFIWLCCVLGMGTGLFVTLHIMLVDYHTYPFNTVVKIGPKPKLKFPMVTICDLTYLRVDRFPKPKAALNVFLSRSSFGAHLELNKSSSGFIQVENTPLDEAHNISNVTVKDIFKVCMWKGQNVSCSEMWIPVFTDLGKCFVLNRNDSFDYYADSAGSHGALNFIAKIDQDSYIVGKRYMAGLKSICEISHFITRSHGLLFNLDDKKLCPCQLGSTVKILKLKLHDQHEDSRISDSGIFLSPGIASLIAVKKRSYTFLPEPFRAYGDEFCVMNSELSGRNSKSTSIAYDREACIRQCVVNSVMKDCNCRSVADLEYSTYPMCTVGQWLDCYQPALRIVGGQMGLFLGASFITVAEFLEIFLLFLWSKVKKVCCCLTSGKITKTKVLKVKPAVKDSVTKKS</sequence>
<evidence type="ECO:0000313" key="13">
    <source>
        <dbReference type="EMBL" id="ESO87875.1"/>
    </source>
</evidence>
<dbReference type="Gene3D" id="1.10.287.770">
    <property type="entry name" value="YojJ-like"/>
    <property type="match status" value="1"/>
</dbReference>
<dbReference type="Gene3D" id="2.60.470.10">
    <property type="entry name" value="Acid-sensing ion channels like domains"/>
    <property type="match status" value="1"/>
</dbReference>
<dbReference type="Proteomes" id="UP000030746">
    <property type="component" value="Unassembled WGS sequence"/>
</dbReference>
<evidence type="ECO:0000256" key="12">
    <source>
        <dbReference type="SAM" id="Phobius"/>
    </source>
</evidence>
<dbReference type="GO" id="GO:0005886">
    <property type="term" value="C:plasma membrane"/>
    <property type="evidence" value="ECO:0007669"/>
    <property type="project" value="TreeGrafter"/>
</dbReference>
<accession>V3ZZ32</accession>
<proteinExistence type="inferred from homology"/>
<dbReference type="RefSeq" id="XP_009061478.1">
    <property type="nucleotide sequence ID" value="XM_009063230.1"/>
</dbReference>
<evidence type="ECO:0000256" key="1">
    <source>
        <dbReference type="ARBA" id="ARBA00004141"/>
    </source>
</evidence>
<gene>
    <name evidence="13" type="ORF">LOTGIDRAFT_166178</name>
</gene>
<evidence type="ECO:0000256" key="3">
    <source>
        <dbReference type="ARBA" id="ARBA00022461"/>
    </source>
</evidence>
<dbReference type="PANTHER" id="PTHR11690:SF300">
    <property type="entry name" value="PICKPOCKET PROTEIN 19"/>
    <property type="match status" value="1"/>
</dbReference>
<keyword evidence="3 11" id="KW-0894">Sodium channel</keyword>
<keyword evidence="7 11" id="KW-0406">Ion transport</keyword>
<evidence type="ECO:0000256" key="11">
    <source>
        <dbReference type="RuleBase" id="RU000679"/>
    </source>
</evidence>
<protein>
    <submittedName>
        <fullName evidence="13">Uncharacterized protein</fullName>
    </submittedName>
</protein>
<evidence type="ECO:0000256" key="9">
    <source>
        <dbReference type="ARBA" id="ARBA00023201"/>
    </source>
</evidence>
<dbReference type="OMA" id="KEENCEQ"/>
<keyword evidence="2 11" id="KW-0813">Transport</keyword>
<dbReference type="GeneID" id="20240276"/>
<dbReference type="Pfam" id="PF00858">
    <property type="entry name" value="ASC"/>
    <property type="match status" value="1"/>
</dbReference>
<dbReference type="OrthoDB" id="8065060at2759"/>
<dbReference type="EMBL" id="KB202823">
    <property type="protein sequence ID" value="ESO87875.1"/>
    <property type="molecule type" value="Genomic_DNA"/>
</dbReference>
<evidence type="ECO:0000256" key="4">
    <source>
        <dbReference type="ARBA" id="ARBA00022692"/>
    </source>
</evidence>
<evidence type="ECO:0000256" key="8">
    <source>
        <dbReference type="ARBA" id="ARBA00023136"/>
    </source>
</evidence>
<evidence type="ECO:0000256" key="7">
    <source>
        <dbReference type="ARBA" id="ARBA00023065"/>
    </source>
</evidence>
<dbReference type="HOGENOM" id="CLU_625973_0_0_1"/>
<dbReference type="GO" id="GO:0015280">
    <property type="term" value="F:ligand-gated sodium channel activity"/>
    <property type="evidence" value="ECO:0007669"/>
    <property type="project" value="TreeGrafter"/>
</dbReference>
<dbReference type="PANTHER" id="PTHR11690">
    <property type="entry name" value="AMILORIDE-SENSITIVE SODIUM CHANNEL-RELATED"/>
    <property type="match status" value="1"/>
</dbReference>
<dbReference type="AlphaFoldDB" id="V3ZZ32"/>
<comment type="subcellular location">
    <subcellularLocation>
        <location evidence="1">Membrane</location>
        <topology evidence="1">Multi-pass membrane protein</topology>
    </subcellularLocation>
</comment>
<keyword evidence="14" id="KW-1185">Reference proteome</keyword>
<dbReference type="CTD" id="20240276"/>
<dbReference type="PROSITE" id="PS01206">
    <property type="entry name" value="ASC"/>
    <property type="match status" value="1"/>
</dbReference>
<dbReference type="KEGG" id="lgi:LOTGIDRAFT_166178"/>
<evidence type="ECO:0000256" key="2">
    <source>
        <dbReference type="ARBA" id="ARBA00022448"/>
    </source>
</evidence>
<feature type="transmembrane region" description="Helical" evidence="12">
    <location>
        <begin position="380"/>
        <end position="403"/>
    </location>
</feature>
<evidence type="ECO:0000256" key="10">
    <source>
        <dbReference type="ARBA" id="ARBA00023303"/>
    </source>
</evidence>
<keyword evidence="4 11" id="KW-0812">Transmembrane</keyword>
<dbReference type="InterPro" id="IPR001873">
    <property type="entry name" value="ENaC"/>
</dbReference>
<comment type="similarity">
    <text evidence="11">Belongs to the amiloride-sensitive sodium channel (TC 1.A.6) family.</text>
</comment>
<keyword evidence="6" id="KW-0915">Sodium</keyword>
<keyword evidence="8 12" id="KW-0472">Membrane</keyword>
<name>V3ZZ32_LOTGI</name>
<reference evidence="13 14" key="1">
    <citation type="journal article" date="2013" name="Nature">
        <title>Insights into bilaterian evolution from three spiralian genomes.</title>
        <authorList>
            <person name="Simakov O."/>
            <person name="Marletaz F."/>
            <person name="Cho S.J."/>
            <person name="Edsinger-Gonzales E."/>
            <person name="Havlak P."/>
            <person name="Hellsten U."/>
            <person name="Kuo D.H."/>
            <person name="Larsson T."/>
            <person name="Lv J."/>
            <person name="Arendt D."/>
            <person name="Savage R."/>
            <person name="Osoegawa K."/>
            <person name="de Jong P."/>
            <person name="Grimwood J."/>
            <person name="Chapman J.A."/>
            <person name="Shapiro H."/>
            <person name="Aerts A."/>
            <person name="Otillar R.P."/>
            <person name="Terry A.Y."/>
            <person name="Boore J.L."/>
            <person name="Grigoriev I.V."/>
            <person name="Lindberg D.R."/>
            <person name="Seaver E.C."/>
            <person name="Weisblat D.A."/>
            <person name="Putnam N.H."/>
            <person name="Rokhsar D.S."/>
        </authorList>
    </citation>
    <scope>NUCLEOTIDE SEQUENCE [LARGE SCALE GENOMIC DNA]</scope>
</reference>
<dbReference type="InterPro" id="IPR020903">
    <property type="entry name" value="ENaC_CS"/>
</dbReference>
<keyword evidence="5 12" id="KW-1133">Transmembrane helix</keyword>